<evidence type="ECO:0000313" key="3">
    <source>
        <dbReference type="EMBL" id="GAA5531797.1"/>
    </source>
</evidence>
<reference evidence="3 4" key="1">
    <citation type="submission" date="2024-02" db="EMBL/GenBank/DDBJ databases">
        <title>Deinococcus aluminii NBRC 112889.</title>
        <authorList>
            <person name="Ichikawa N."/>
            <person name="Katano-Makiyama Y."/>
            <person name="Hidaka K."/>
        </authorList>
    </citation>
    <scope>NUCLEOTIDE SEQUENCE [LARGE SCALE GENOMIC DNA]</scope>
    <source>
        <strain evidence="3 4">NBRC 112889</strain>
    </source>
</reference>
<sequence>MPYSFNRWMSVILLSALGTAAATPALPAPSLAAQAVRDALTPPAPAVPTSTTPAAAQPATSPAASATPAPAAVQQADRSSQTQAARAAQARALTVQLAQEDLARSTTRTGRSAVVRATAYNSTPGQTDATPFITATGTRVRSGVVALSRDMLRLFPYGSKIMIEDLSGRYNNLFRGRVFTVEDTMAARKTGSLDVWMSTRSQAIQFGARQVRITAVR</sequence>
<evidence type="ECO:0000256" key="2">
    <source>
        <dbReference type="SAM" id="SignalP"/>
    </source>
</evidence>
<protein>
    <recommendedName>
        <fullName evidence="5">3D domain-containing protein</fullName>
    </recommendedName>
</protein>
<feature type="signal peptide" evidence="2">
    <location>
        <begin position="1"/>
        <end position="27"/>
    </location>
</feature>
<proteinExistence type="predicted"/>
<dbReference type="Proteomes" id="UP001404956">
    <property type="component" value="Unassembled WGS sequence"/>
</dbReference>
<feature type="region of interest" description="Disordered" evidence="1">
    <location>
        <begin position="42"/>
        <end position="87"/>
    </location>
</feature>
<dbReference type="EMBL" id="BAABRV010000001">
    <property type="protein sequence ID" value="GAA5531797.1"/>
    <property type="molecule type" value="Genomic_DNA"/>
</dbReference>
<comment type="caution">
    <text evidence="3">The sequence shown here is derived from an EMBL/GenBank/DDBJ whole genome shotgun (WGS) entry which is preliminary data.</text>
</comment>
<keyword evidence="4" id="KW-1185">Reference proteome</keyword>
<evidence type="ECO:0000256" key="1">
    <source>
        <dbReference type="SAM" id="MobiDB-lite"/>
    </source>
</evidence>
<gene>
    <name evidence="3" type="ORF">Dalu01_00172</name>
</gene>
<evidence type="ECO:0000313" key="4">
    <source>
        <dbReference type="Proteomes" id="UP001404956"/>
    </source>
</evidence>
<organism evidence="3 4">
    <name type="scientific">Deinococcus aluminii</name>
    <dbReference type="NCBI Taxonomy" id="1656885"/>
    <lineage>
        <taxon>Bacteria</taxon>
        <taxon>Thermotogati</taxon>
        <taxon>Deinococcota</taxon>
        <taxon>Deinococci</taxon>
        <taxon>Deinococcales</taxon>
        <taxon>Deinococcaceae</taxon>
        <taxon>Deinococcus</taxon>
    </lineage>
</organism>
<keyword evidence="2" id="KW-0732">Signal</keyword>
<feature type="compositionally biased region" description="Low complexity" evidence="1">
    <location>
        <begin position="47"/>
        <end position="87"/>
    </location>
</feature>
<dbReference type="RefSeq" id="WP_345450325.1">
    <property type="nucleotide sequence ID" value="NZ_BAABRV010000001.1"/>
</dbReference>
<evidence type="ECO:0008006" key="5">
    <source>
        <dbReference type="Google" id="ProtNLM"/>
    </source>
</evidence>
<accession>A0ABP9X8U1</accession>
<feature type="chain" id="PRO_5046690307" description="3D domain-containing protein" evidence="2">
    <location>
        <begin position="28"/>
        <end position="217"/>
    </location>
</feature>
<name>A0ABP9X8U1_9DEIO</name>
<dbReference type="CDD" id="cd22784">
    <property type="entry name" value="DPBB_MltA_YuiC-like"/>
    <property type="match status" value="1"/>
</dbReference>